<name>A0ABU1UQ25_9ACTN</name>
<dbReference type="SUPFAM" id="SSF161084">
    <property type="entry name" value="MAPEG domain-like"/>
    <property type="match status" value="1"/>
</dbReference>
<evidence type="ECO:0000256" key="3">
    <source>
        <dbReference type="ARBA" id="ARBA00022989"/>
    </source>
</evidence>
<dbReference type="PANTHER" id="PTHR35814:SF1">
    <property type="entry name" value="GLUTATHIONE S-TRANSFERASE-RELATED"/>
    <property type="match status" value="1"/>
</dbReference>
<feature type="transmembrane region" description="Helical" evidence="5">
    <location>
        <begin position="112"/>
        <end position="130"/>
    </location>
</feature>
<dbReference type="PANTHER" id="PTHR35814">
    <property type="match status" value="1"/>
</dbReference>
<sequence length="132" mass="13943">MSDLIIICIALLGLLIFLLGANVTRLRAIRGKNGGPQMSKDPTDRLFIAIRAHGNAAEYIPMLAILIIVCSTLTSGWWLESLAVAAVVVRVLHAGGMLTTKSLAEHGPLRDLSATGNYVVGIALAITALVNL</sequence>
<dbReference type="Proteomes" id="UP001257739">
    <property type="component" value="Unassembled WGS sequence"/>
</dbReference>
<evidence type="ECO:0000256" key="2">
    <source>
        <dbReference type="ARBA" id="ARBA00022692"/>
    </source>
</evidence>
<keyword evidence="7" id="KW-1185">Reference proteome</keyword>
<feature type="transmembrane region" description="Helical" evidence="5">
    <location>
        <begin position="59"/>
        <end position="92"/>
    </location>
</feature>
<evidence type="ECO:0000256" key="5">
    <source>
        <dbReference type="SAM" id="Phobius"/>
    </source>
</evidence>
<evidence type="ECO:0000313" key="7">
    <source>
        <dbReference type="Proteomes" id="UP001257739"/>
    </source>
</evidence>
<dbReference type="Gene3D" id="1.20.120.550">
    <property type="entry name" value="Membrane associated eicosanoid/glutathione metabolism-like domain"/>
    <property type="match status" value="1"/>
</dbReference>
<keyword evidence="2 5" id="KW-0812">Transmembrane</keyword>
<evidence type="ECO:0000256" key="4">
    <source>
        <dbReference type="ARBA" id="ARBA00023136"/>
    </source>
</evidence>
<dbReference type="InterPro" id="IPR001129">
    <property type="entry name" value="Membr-assoc_MAPEG"/>
</dbReference>
<accession>A0ABU1UQ25</accession>
<reference evidence="6 7" key="1">
    <citation type="submission" date="2023-07" db="EMBL/GenBank/DDBJ databases">
        <title>Sorghum-associated microbial communities from plants grown in Nebraska, USA.</title>
        <authorList>
            <person name="Schachtman D."/>
        </authorList>
    </citation>
    <scope>NUCLEOTIDE SEQUENCE [LARGE SCALE GENOMIC DNA]</scope>
    <source>
        <strain evidence="6 7">BE248</strain>
    </source>
</reference>
<evidence type="ECO:0000313" key="6">
    <source>
        <dbReference type="EMBL" id="MDR7087250.1"/>
    </source>
</evidence>
<protein>
    <submittedName>
        <fullName evidence="6">Membrane protein YecN with MAPEG domain</fullName>
    </submittedName>
</protein>
<gene>
    <name evidence="6" type="ORF">J2X11_002089</name>
</gene>
<comment type="subcellular location">
    <subcellularLocation>
        <location evidence="1">Membrane</location>
    </subcellularLocation>
</comment>
<organism evidence="6 7">
    <name type="scientific">Aeromicrobium panaciterrae</name>
    <dbReference type="NCBI Taxonomy" id="363861"/>
    <lineage>
        <taxon>Bacteria</taxon>
        <taxon>Bacillati</taxon>
        <taxon>Actinomycetota</taxon>
        <taxon>Actinomycetes</taxon>
        <taxon>Propionibacteriales</taxon>
        <taxon>Nocardioidaceae</taxon>
        <taxon>Aeromicrobium</taxon>
    </lineage>
</organism>
<dbReference type="RefSeq" id="WP_309970535.1">
    <property type="nucleotide sequence ID" value="NZ_JAVDWH010000001.1"/>
</dbReference>
<proteinExistence type="predicted"/>
<dbReference type="EMBL" id="JAVDWH010000001">
    <property type="protein sequence ID" value="MDR7087250.1"/>
    <property type="molecule type" value="Genomic_DNA"/>
</dbReference>
<dbReference type="Pfam" id="PF01124">
    <property type="entry name" value="MAPEG"/>
    <property type="match status" value="1"/>
</dbReference>
<keyword evidence="4 5" id="KW-0472">Membrane</keyword>
<comment type="caution">
    <text evidence="6">The sequence shown here is derived from an EMBL/GenBank/DDBJ whole genome shotgun (WGS) entry which is preliminary data.</text>
</comment>
<keyword evidence="3 5" id="KW-1133">Transmembrane helix</keyword>
<dbReference type="InterPro" id="IPR023352">
    <property type="entry name" value="MAPEG-like_dom_sf"/>
</dbReference>
<evidence type="ECO:0000256" key="1">
    <source>
        <dbReference type="ARBA" id="ARBA00004370"/>
    </source>
</evidence>